<keyword evidence="4" id="KW-1185">Reference proteome</keyword>
<accession>A0A8K0SV38</accession>
<reference evidence="3" key="1">
    <citation type="journal article" date="2021" name="Nat. Commun.">
        <title>Genetic determinants of endophytism in the Arabidopsis root mycobiome.</title>
        <authorList>
            <person name="Mesny F."/>
            <person name="Miyauchi S."/>
            <person name="Thiergart T."/>
            <person name="Pickel B."/>
            <person name="Atanasova L."/>
            <person name="Karlsson M."/>
            <person name="Huettel B."/>
            <person name="Barry K.W."/>
            <person name="Haridas S."/>
            <person name="Chen C."/>
            <person name="Bauer D."/>
            <person name="Andreopoulos W."/>
            <person name="Pangilinan J."/>
            <person name="LaButti K."/>
            <person name="Riley R."/>
            <person name="Lipzen A."/>
            <person name="Clum A."/>
            <person name="Drula E."/>
            <person name="Henrissat B."/>
            <person name="Kohler A."/>
            <person name="Grigoriev I.V."/>
            <person name="Martin F.M."/>
            <person name="Hacquard S."/>
        </authorList>
    </citation>
    <scope>NUCLEOTIDE SEQUENCE</scope>
    <source>
        <strain evidence="3">MPI-CAGE-CH-0235</strain>
    </source>
</reference>
<feature type="region of interest" description="Disordered" evidence="1">
    <location>
        <begin position="1"/>
        <end position="25"/>
    </location>
</feature>
<dbReference type="Pfam" id="PF06985">
    <property type="entry name" value="HET"/>
    <property type="match status" value="1"/>
</dbReference>
<evidence type="ECO:0000259" key="2">
    <source>
        <dbReference type="Pfam" id="PF06985"/>
    </source>
</evidence>
<dbReference type="PANTHER" id="PTHR10622:SF10">
    <property type="entry name" value="HET DOMAIN-CONTAINING PROTEIN"/>
    <property type="match status" value="1"/>
</dbReference>
<name>A0A8K0SV38_9HYPO</name>
<sequence>MFASLFPSIPNAPPQRDDAPTRRLQPRYPPYAILSHTWGDDEVTLQELHSPESHKKRGYAKILACCRQALVDTLEWVWIDTCCIDKTSSVELSEAINSMYAWYRDSWVCYVLLEDVPTPHPQLCLEKLRAARWFTRGWCLQELIAPSIVEFYADDWTEIGTKRSLCEHIQHITGIPESVILHRALDRCTIAQKMSWASNRQTTRLEDEAYCLLGIFGVNMPMLYGEGDRAFLRLQEQIIRQTEDYSFLLWTESPGDGKNFRNVRRSPIFAPRPACFHRDGPRVWPLDRLSYGVIKPVPVPVEGPSPSQPSSPLAWRWDPCQMTSRGLLVTLPSRPPRSIAGQPHPGLPDLVLWTGYMHRQYLVCVYLVREGLTPTERYVRRGDGELSVNLVDAKDFAGFELKPTYLSINPNVWEFDRPRRVLRKDSSVMEMEVALSSSSDSTIAMVKPAGRRFHKVAPNSNRPNHPAQTEIWRIVYCRGIYMGYWPFSLQFEVTSERSPHPVTLTIHVALHRLPGRSTCFIQDSWMAAAHLSPSARPLGGDKAKHNLLTPSTIPSVSDRAKYNLTNGEVVAASIKSVSHASERKFFILRAAVLPGPVPSPESAASCGSGESTSRPPRTHGPLPVRLSD</sequence>
<gene>
    <name evidence="3" type="ORF">B0I35DRAFT_474488</name>
</gene>
<dbReference type="InterPro" id="IPR010730">
    <property type="entry name" value="HET"/>
</dbReference>
<dbReference type="Proteomes" id="UP000813444">
    <property type="component" value="Unassembled WGS sequence"/>
</dbReference>
<feature type="region of interest" description="Disordered" evidence="1">
    <location>
        <begin position="596"/>
        <end position="628"/>
    </location>
</feature>
<dbReference type="AlphaFoldDB" id="A0A8K0SV38"/>
<feature type="domain" description="Heterokaryon incompatibility" evidence="2">
    <location>
        <begin position="31"/>
        <end position="114"/>
    </location>
</feature>
<dbReference type="EMBL" id="JAGPNK010000002">
    <property type="protein sequence ID" value="KAH7325748.1"/>
    <property type="molecule type" value="Genomic_DNA"/>
</dbReference>
<proteinExistence type="predicted"/>
<evidence type="ECO:0000256" key="1">
    <source>
        <dbReference type="SAM" id="MobiDB-lite"/>
    </source>
</evidence>
<dbReference type="OrthoDB" id="20872at2759"/>
<evidence type="ECO:0000313" key="3">
    <source>
        <dbReference type="EMBL" id="KAH7325748.1"/>
    </source>
</evidence>
<evidence type="ECO:0000313" key="4">
    <source>
        <dbReference type="Proteomes" id="UP000813444"/>
    </source>
</evidence>
<dbReference type="PANTHER" id="PTHR10622">
    <property type="entry name" value="HET DOMAIN-CONTAINING PROTEIN"/>
    <property type="match status" value="1"/>
</dbReference>
<protein>
    <submittedName>
        <fullName evidence="3">Heterokaryon incompatibility protein-domain-containing protein</fullName>
    </submittedName>
</protein>
<comment type="caution">
    <text evidence="3">The sequence shown here is derived from an EMBL/GenBank/DDBJ whole genome shotgun (WGS) entry which is preliminary data.</text>
</comment>
<organism evidence="3 4">
    <name type="scientific">Stachybotrys elegans</name>
    <dbReference type="NCBI Taxonomy" id="80388"/>
    <lineage>
        <taxon>Eukaryota</taxon>
        <taxon>Fungi</taxon>
        <taxon>Dikarya</taxon>
        <taxon>Ascomycota</taxon>
        <taxon>Pezizomycotina</taxon>
        <taxon>Sordariomycetes</taxon>
        <taxon>Hypocreomycetidae</taxon>
        <taxon>Hypocreales</taxon>
        <taxon>Stachybotryaceae</taxon>
        <taxon>Stachybotrys</taxon>
    </lineage>
</organism>